<evidence type="ECO:0000313" key="2">
    <source>
        <dbReference type="Proteomes" id="UP000324748"/>
    </source>
</evidence>
<accession>A0A5B0R0Q2</accession>
<organism evidence="1 2">
    <name type="scientific">Puccinia graminis f. sp. tritici</name>
    <dbReference type="NCBI Taxonomy" id="56615"/>
    <lineage>
        <taxon>Eukaryota</taxon>
        <taxon>Fungi</taxon>
        <taxon>Dikarya</taxon>
        <taxon>Basidiomycota</taxon>
        <taxon>Pucciniomycotina</taxon>
        <taxon>Pucciniomycetes</taxon>
        <taxon>Pucciniales</taxon>
        <taxon>Pucciniaceae</taxon>
        <taxon>Puccinia</taxon>
    </lineage>
</organism>
<comment type="caution">
    <text evidence="1">The sequence shown here is derived from an EMBL/GenBank/DDBJ whole genome shotgun (WGS) entry which is preliminary data.</text>
</comment>
<dbReference type="AlphaFoldDB" id="A0A5B0R0Q2"/>
<name>A0A5B0R0Q2_PUCGR</name>
<protein>
    <submittedName>
        <fullName evidence="1">Uncharacterized protein</fullName>
    </submittedName>
</protein>
<dbReference type="EMBL" id="VSWC01000001">
    <property type="protein sequence ID" value="KAA1119122.1"/>
    <property type="molecule type" value="Genomic_DNA"/>
</dbReference>
<evidence type="ECO:0000313" key="1">
    <source>
        <dbReference type="EMBL" id="KAA1119122.1"/>
    </source>
</evidence>
<sequence>MERTREMGIPHRGFRDLSCLAADKRVESVSKNQGVSFSFESSSLKLETQEWNLRCDRSDRAQKLFPITELRDHHRWAVLASRSLATHRLIMFRGRRKICDYTPLWSTGGDHLFPGSI</sequence>
<proteinExistence type="predicted"/>
<reference evidence="1 2" key="1">
    <citation type="submission" date="2019-05" db="EMBL/GenBank/DDBJ databases">
        <title>Emergence of the Ug99 lineage of the wheat stem rust pathogen through somatic hybridization.</title>
        <authorList>
            <person name="Li F."/>
            <person name="Upadhyaya N.M."/>
            <person name="Sperschneider J."/>
            <person name="Matny O."/>
            <person name="Nguyen-Phuc H."/>
            <person name="Mago R."/>
            <person name="Raley C."/>
            <person name="Miller M.E."/>
            <person name="Silverstein K.A.T."/>
            <person name="Henningsen E."/>
            <person name="Hirsch C.D."/>
            <person name="Visser B."/>
            <person name="Pretorius Z.A."/>
            <person name="Steffenson B.J."/>
            <person name="Schwessinger B."/>
            <person name="Dodds P.N."/>
            <person name="Figueroa M."/>
        </authorList>
    </citation>
    <scope>NUCLEOTIDE SEQUENCE [LARGE SCALE GENOMIC DNA]</scope>
    <source>
        <strain evidence="1">21-0</strain>
    </source>
</reference>
<gene>
    <name evidence="1" type="ORF">PGT21_015700</name>
</gene>
<keyword evidence="2" id="KW-1185">Reference proteome</keyword>
<dbReference type="Proteomes" id="UP000324748">
    <property type="component" value="Unassembled WGS sequence"/>
</dbReference>